<keyword evidence="2" id="KW-1003">Cell membrane</keyword>
<dbReference type="SUPFAM" id="SSF55729">
    <property type="entry name" value="Acyl-CoA N-acyltransferases (Nat)"/>
    <property type="match status" value="1"/>
</dbReference>
<comment type="subcellular location">
    <subcellularLocation>
        <location evidence="1">Cell membrane</location>
        <topology evidence="1">Multi-pass membrane protein</topology>
    </subcellularLocation>
</comment>
<evidence type="ECO:0000259" key="7">
    <source>
        <dbReference type="Pfam" id="PF09924"/>
    </source>
</evidence>
<accession>A0A0L1JSC5</accession>
<dbReference type="PANTHER" id="PTHR34697">
    <property type="entry name" value="PHOSPHATIDYLGLYCEROL LYSYLTRANSFERASE"/>
    <property type="match status" value="1"/>
</dbReference>
<feature type="transmembrane region" description="Helical" evidence="6">
    <location>
        <begin position="323"/>
        <end position="341"/>
    </location>
</feature>
<dbReference type="GO" id="GO:0016755">
    <property type="term" value="F:aminoacyltransferase activity"/>
    <property type="evidence" value="ECO:0007669"/>
    <property type="project" value="TreeGrafter"/>
</dbReference>
<feature type="transmembrane region" description="Helical" evidence="6">
    <location>
        <begin position="278"/>
        <end position="302"/>
    </location>
</feature>
<gene>
    <name evidence="8" type="ORF">ATO11_04145</name>
</gene>
<proteinExistence type="predicted"/>
<dbReference type="GO" id="GO:0005886">
    <property type="term" value="C:plasma membrane"/>
    <property type="evidence" value="ECO:0007669"/>
    <property type="project" value="UniProtKB-SubCell"/>
</dbReference>
<name>A0A0L1JSC5_9RHOB</name>
<feature type="transmembrane region" description="Helical" evidence="6">
    <location>
        <begin position="163"/>
        <end position="182"/>
    </location>
</feature>
<dbReference type="AlphaFoldDB" id="A0A0L1JSC5"/>
<dbReference type="GO" id="GO:0055091">
    <property type="term" value="P:phospholipid homeostasis"/>
    <property type="evidence" value="ECO:0007669"/>
    <property type="project" value="TreeGrafter"/>
</dbReference>
<dbReference type="OrthoDB" id="145485at2"/>
<feature type="transmembrane region" description="Helical" evidence="6">
    <location>
        <begin position="417"/>
        <end position="434"/>
    </location>
</feature>
<dbReference type="InterPro" id="IPR016181">
    <property type="entry name" value="Acyl_CoA_acyltransferase"/>
</dbReference>
<sequence length="851" mass="91121">MVEHPVVRGGIPLLIIAIAVFVLHRLSLEVNLADVRADLAAANRASLILAVLSTCAGFSGLAMYDVIAARALTGTTVPSRIAALTGAAGYALSNLLGFSYLTGTALRYRVYAGLGLDLATVLNLIAFSWGAFWLGLALTVGVLLVFHPVGLSGVLHVSTPVEIAAGVVLLGLLAVVLARFAFGRREIATSGHVFTLPTIGQSMALTAAAVVDVAGSALALYVLMPADLTQNFSLFFIVFVLSIALGVFSHAPGGIGVFEATLLTGLGAGGRSDALAALLLYRVIYTGLPFALTVLGISLVALKSRRDLLLSATGTMRRLVQPTAPLIASAVALAAGTVLLLSGNLPAVETRLELLRDFVPIGLVEASHLAASVAGMLLLVVARGLFRRLKSAWILAIVFLAVGLLASIAKGLDLEEAALMAGAILFLLLFRPAFHRVPHSAPLRLGWVWFASIVILLAALTWIGVFAYKHVEYRDALWWQVSWSGDASRFLRASLASAVVLSVLALNSLIGVRGTRHAAEPIPSCVRHLVSASPNAEANIALLGDKCFLIDPEERAYLAFGDTGSALVTQGEPVGEPEASRNLLWQFREMADREGKRFVFFGVSSTYVETFLDMGLAVVKYGEVGRIDLQSCTLDGPSMKDFRYARNRAAREGYTFEIVARDKVPAILDDLRRISQAWLRVKSGKEKGFTLGRFDDTYLSNFDIAILRAPGDSGEIVAFANILKGAQVELSVDLMRNRPGCANFVMDALFGELVLWGKAQGFEWFNLGAAPFSGTARHELASIWQKLGGLIYEHGDKFYHFEGLRSFKEKFHPVWSPNYVVCKGGVGIARALLDANELISGGLVGLVRKEP</sequence>
<feature type="domain" description="Phosphatidylglycerol lysyltransferase C-terminal" evidence="7">
    <location>
        <begin position="533"/>
        <end position="821"/>
    </location>
</feature>
<feature type="transmembrane region" description="Helical" evidence="6">
    <location>
        <begin position="6"/>
        <end position="26"/>
    </location>
</feature>
<feature type="transmembrane region" description="Helical" evidence="6">
    <location>
        <begin position="490"/>
        <end position="510"/>
    </location>
</feature>
<feature type="transmembrane region" description="Helical" evidence="6">
    <location>
        <begin position="235"/>
        <end position="258"/>
    </location>
</feature>
<evidence type="ECO:0000256" key="1">
    <source>
        <dbReference type="ARBA" id="ARBA00004651"/>
    </source>
</evidence>
<dbReference type="InterPro" id="IPR051211">
    <property type="entry name" value="PG_lysyltransferase"/>
</dbReference>
<dbReference type="Pfam" id="PF09924">
    <property type="entry name" value="LPG_synthase_C"/>
    <property type="match status" value="1"/>
</dbReference>
<keyword evidence="4 6" id="KW-1133">Transmembrane helix</keyword>
<feature type="transmembrane region" description="Helical" evidence="6">
    <location>
        <begin position="132"/>
        <end position="151"/>
    </location>
</feature>
<feature type="transmembrane region" description="Helical" evidence="6">
    <location>
        <begin position="202"/>
        <end position="223"/>
    </location>
</feature>
<dbReference type="EMBL" id="AQQZ01000002">
    <property type="protein sequence ID" value="KNG94602.1"/>
    <property type="molecule type" value="Genomic_DNA"/>
</dbReference>
<protein>
    <submittedName>
        <fullName evidence="8">Oxacillin resistance protein FmtC</fullName>
    </submittedName>
</protein>
<dbReference type="STRING" id="1317121.ATO11_04145"/>
<evidence type="ECO:0000256" key="6">
    <source>
        <dbReference type="SAM" id="Phobius"/>
    </source>
</evidence>
<dbReference type="PANTHER" id="PTHR34697:SF2">
    <property type="entry name" value="PHOSPHATIDYLGLYCEROL LYSYLTRANSFERASE"/>
    <property type="match status" value="1"/>
</dbReference>
<evidence type="ECO:0000256" key="3">
    <source>
        <dbReference type="ARBA" id="ARBA00022692"/>
    </source>
</evidence>
<feature type="transmembrane region" description="Helical" evidence="6">
    <location>
        <begin position="47"/>
        <end position="69"/>
    </location>
</feature>
<evidence type="ECO:0000313" key="8">
    <source>
        <dbReference type="EMBL" id="KNG94602.1"/>
    </source>
</evidence>
<evidence type="ECO:0000256" key="4">
    <source>
        <dbReference type="ARBA" id="ARBA00022989"/>
    </source>
</evidence>
<feature type="transmembrane region" description="Helical" evidence="6">
    <location>
        <begin position="446"/>
        <end position="470"/>
    </location>
</feature>
<feature type="transmembrane region" description="Helical" evidence="6">
    <location>
        <begin position="81"/>
        <end position="101"/>
    </location>
</feature>
<reference evidence="8 9" key="1">
    <citation type="journal article" date="2015" name="Int. J. Syst. Evol. Microbiol.">
        <title>Aestuariivita atlantica sp. nov., isolated from deep sea sediment of the Atlantic Ocean.</title>
        <authorList>
            <person name="Li G."/>
            <person name="Lai Q."/>
            <person name="Du Y."/>
            <person name="Liu X."/>
            <person name="Sun F."/>
            <person name="Shao Z."/>
        </authorList>
    </citation>
    <scope>NUCLEOTIDE SEQUENCE [LARGE SCALE GENOMIC DNA]</scope>
    <source>
        <strain evidence="8 9">22II-S11-z3</strain>
    </source>
</reference>
<dbReference type="Proteomes" id="UP000036938">
    <property type="component" value="Unassembled WGS sequence"/>
</dbReference>
<feature type="transmembrane region" description="Helical" evidence="6">
    <location>
        <begin position="393"/>
        <end position="411"/>
    </location>
</feature>
<feature type="transmembrane region" description="Helical" evidence="6">
    <location>
        <begin position="361"/>
        <end position="381"/>
    </location>
</feature>
<keyword evidence="5 6" id="KW-0472">Membrane</keyword>
<dbReference type="PATRIC" id="fig|1317121.7.peg.1200"/>
<dbReference type="InterPro" id="IPR024320">
    <property type="entry name" value="LPG_synthase_C"/>
</dbReference>
<organism evidence="8 9">
    <name type="scientific">Pseudaestuariivita atlantica</name>
    <dbReference type="NCBI Taxonomy" id="1317121"/>
    <lineage>
        <taxon>Bacteria</taxon>
        <taxon>Pseudomonadati</taxon>
        <taxon>Pseudomonadota</taxon>
        <taxon>Alphaproteobacteria</taxon>
        <taxon>Rhodobacterales</taxon>
        <taxon>Paracoccaceae</taxon>
        <taxon>Pseudaestuariivita</taxon>
    </lineage>
</organism>
<evidence type="ECO:0000256" key="5">
    <source>
        <dbReference type="ARBA" id="ARBA00023136"/>
    </source>
</evidence>
<evidence type="ECO:0000313" key="9">
    <source>
        <dbReference type="Proteomes" id="UP000036938"/>
    </source>
</evidence>
<keyword evidence="3 6" id="KW-0812">Transmembrane</keyword>
<keyword evidence="9" id="KW-1185">Reference proteome</keyword>
<evidence type="ECO:0000256" key="2">
    <source>
        <dbReference type="ARBA" id="ARBA00022475"/>
    </source>
</evidence>
<dbReference type="NCBIfam" id="NF033480">
    <property type="entry name" value="bifunc_MprF"/>
    <property type="match status" value="1"/>
</dbReference>
<comment type="caution">
    <text evidence="8">The sequence shown here is derived from an EMBL/GenBank/DDBJ whole genome shotgun (WGS) entry which is preliminary data.</text>
</comment>